<protein>
    <submittedName>
        <fullName evidence="1">Uncharacterized protein</fullName>
    </submittedName>
</protein>
<reference evidence="1" key="1">
    <citation type="journal article" date="2023" name="Science">
        <title>Genome structures resolve the early diversification of teleost fishes.</title>
        <authorList>
            <person name="Parey E."/>
            <person name="Louis A."/>
            <person name="Montfort J."/>
            <person name="Bouchez O."/>
            <person name="Roques C."/>
            <person name="Iampietro C."/>
            <person name="Lluch J."/>
            <person name="Castinel A."/>
            <person name="Donnadieu C."/>
            <person name="Desvignes T."/>
            <person name="Floi Bucao C."/>
            <person name="Jouanno E."/>
            <person name="Wen M."/>
            <person name="Mejri S."/>
            <person name="Dirks R."/>
            <person name="Jansen H."/>
            <person name="Henkel C."/>
            <person name="Chen W.J."/>
            <person name="Zahm M."/>
            <person name="Cabau C."/>
            <person name="Klopp C."/>
            <person name="Thompson A.W."/>
            <person name="Robinson-Rechavi M."/>
            <person name="Braasch I."/>
            <person name="Lecointre G."/>
            <person name="Bobe J."/>
            <person name="Postlethwait J.H."/>
            <person name="Berthelot C."/>
            <person name="Roest Crollius H."/>
            <person name="Guiguen Y."/>
        </authorList>
    </citation>
    <scope>NUCLEOTIDE SEQUENCE</scope>
    <source>
        <strain evidence="1">WJC10195</strain>
    </source>
</reference>
<evidence type="ECO:0000313" key="1">
    <source>
        <dbReference type="EMBL" id="KAJ8333576.1"/>
    </source>
</evidence>
<dbReference type="OrthoDB" id="413122at2759"/>
<proteinExistence type="predicted"/>
<comment type="caution">
    <text evidence="1">The sequence shown here is derived from an EMBL/GenBank/DDBJ whole genome shotgun (WGS) entry which is preliminary data.</text>
</comment>
<evidence type="ECO:0000313" key="2">
    <source>
        <dbReference type="Proteomes" id="UP001152622"/>
    </source>
</evidence>
<name>A0A9Q1E7E5_SYNKA</name>
<accession>A0A9Q1E7E5</accession>
<keyword evidence="2" id="KW-1185">Reference proteome</keyword>
<sequence>MVTAVGYSQCKWERLIKSTRTPETISIGDPKELRIEMAGEILQHSGQMPDYCQWCGSSADGNWVTKKKENPSEMKEL</sequence>
<gene>
    <name evidence="1" type="ORF">SKAU_G00415840</name>
</gene>
<dbReference type="Proteomes" id="UP001152622">
    <property type="component" value="Chromosome 23"/>
</dbReference>
<organism evidence="1 2">
    <name type="scientific">Synaphobranchus kaupii</name>
    <name type="common">Kaup's arrowtooth eel</name>
    <dbReference type="NCBI Taxonomy" id="118154"/>
    <lineage>
        <taxon>Eukaryota</taxon>
        <taxon>Metazoa</taxon>
        <taxon>Chordata</taxon>
        <taxon>Craniata</taxon>
        <taxon>Vertebrata</taxon>
        <taxon>Euteleostomi</taxon>
        <taxon>Actinopterygii</taxon>
        <taxon>Neopterygii</taxon>
        <taxon>Teleostei</taxon>
        <taxon>Anguilliformes</taxon>
        <taxon>Synaphobranchidae</taxon>
        <taxon>Synaphobranchus</taxon>
    </lineage>
</organism>
<dbReference type="EMBL" id="JAINUF010000023">
    <property type="protein sequence ID" value="KAJ8333576.1"/>
    <property type="molecule type" value="Genomic_DNA"/>
</dbReference>
<dbReference type="AlphaFoldDB" id="A0A9Q1E7E5"/>